<dbReference type="GO" id="GO:0015344">
    <property type="term" value="F:siderophore uptake transmembrane transporter activity"/>
    <property type="evidence" value="ECO:0007669"/>
    <property type="project" value="TreeGrafter"/>
</dbReference>
<dbReference type="Pfam" id="PF13715">
    <property type="entry name" value="CarbopepD_reg_2"/>
    <property type="match status" value="1"/>
</dbReference>
<feature type="transmembrane region" description="Helical" evidence="10">
    <location>
        <begin position="38"/>
        <end position="54"/>
    </location>
</feature>
<evidence type="ECO:0000256" key="5">
    <source>
        <dbReference type="ARBA" id="ARBA00022729"/>
    </source>
</evidence>
<evidence type="ECO:0000256" key="1">
    <source>
        <dbReference type="ARBA" id="ARBA00004571"/>
    </source>
</evidence>
<dbReference type="AlphaFoldDB" id="A0A8J2XT62"/>
<evidence type="ECO:0000256" key="8">
    <source>
        <dbReference type="ARBA" id="ARBA00023170"/>
    </source>
</evidence>
<keyword evidence="2" id="KW-0813">Transport</keyword>
<keyword evidence="9" id="KW-0998">Cell outer membrane</keyword>
<dbReference type="PANTHER" id="PTHR30069">
    <property type="entry name" value="TONB-DEPENDENT OUTER MEMBRANE RECEPTOR"/>
    <property type="match status" value="1"/>
</dbReference>
<keyword evidence="7 10" id="KW-0472">Membrane</keyword>
<dbReference type="InterPro" id="IPR039426">
    <property type="entry name" value="TonB-dep_rcpt-like"/>
</dbReference>
<dbReference type="InterPro" id="IPR008969">
    <property type="entry name" value="CarboxyPept-like_regulatory"/>
</dbReference>
<dbReference type="EMBL" id="BMJC01000002">
    <property type="protein sequence ID" value="GGB00887.1"/>
    <property type="molecule type" value="Genomic_DNA"/>
</dbReference>
<dbReference type="InterPro" id="IPR000531">
    <property type="entry name" value="Beta-barrel_TonB"/>
</dbReference>
<evidence type="ECO:0000313" key="12">
    <source>
        <dbReference type="EMBL" id="GGB00887.1"/>
    </source>
</evidence>
<evidence type="ECO:0000256" key="3">
    <source>
        <dbReference type="ARBA" id="ARBA00022452"/>
    </source>
</evidence>
<keyword evidence="8 12" id="KW-0675">Receptor</keyword>
<keyword evidence="10" id="KW-1133">Transmembrane helix</keyword>
<evidence type="ECO:0000256" key="2">
    <source>
        <dbReference type="ARBA" id="ARBA00022448"/>
    </source>
</evidence>
<comment type="subcellular location">
    <subcellularLocation>
        <location evidence="1">Cell outer membrane</location>
        <topology evidence="1">Multi-pass membrane protein</topology>
    </subcellularLocation>
</comment>
<feature type="domain" description="TonB-dependent receptor-like beta-barrel" evidence="11">
    <location>
        <begin position="422"/>
        <end position="858"/>
    </location>
</feature>
<reference evidence="12" key="2">
    <citation type="submission" date="2020-09" db="EMBL/GenBank/DDBJ databases">
        <authorList>
            <person name="Sun Q."/>
            <person name="Zhou Y."/>
        </authorList>
    </citation>
    <scope>NUCLEOTIDE SEQUENCE</scope>
    <source>
        <strain evidence="12">CGMCC 1.15448</strain>
    </source>
</reference>
<evidence type="ECO:0000256" key="9">
    <source>
        <dbReference type="ARBA" id="ARBA00023237"/>
    </source>
</evidence>
<dbReference type="Gene3D" id="2.40.170.20">
    <property type="entry name" value="TonB-dependent receptor, beta-barrel domain"/>
    <property type="match status" value="1"/>
</dbReference>
<comment type="caution">
    <text evidence="12">The sequence shown here is derived from an EMBL/GenBank/DDBJ whole genome shotgun (WGS) entry which is preliminary data.</text>
</comment>
<evidence type="ECO:0000259" key="11">
    <source>
        <dbReference type="Pfam" id="PF00593"/>
    </source>
</evidence>
<gene>
    <name evidence="12" type="ORF">GCM10011511_25230</name>
</gene>
<name>A0A8J2XT62_9BACT</name>
<dbReference type="Gene3D" id="2.60.40.1120">
    <property type="entry name" value="Carboxypeptidase-like, regulatory domain"/>
    <property type="match status" value="1"/>
</dbReference>
<dbReference type="SUPFAM" id="SSF49464">
    <property type="entry name" value="Carboxypeptidase regulatory domain-like"/>
    <property type="match status" value="1"/>
</dbReference>
<dbReference type="Proteomes" id="UP000607559">
    <property type="component" value="Unassembled WGS sequence"/>
</dbReference>
<evidence type="ECO:0000256" key="10">
    <source>
        <dbReference type="SAM" id="Phobius"/>
    </source>
</evidence>
<dbReference type="InterPro" id="IPR036942">
    <property type="entry name" value="Beta-barrel_TonB_sf"/>
</dbReference>
<evidence type="ECO:0000256" key="7">
    <source>
        <dbReference type="ARBA" id="ARBA00023136"/>
    </source>
</evidence>
<dbReference type="RefSeq" id="WP_188932056.1">
    <property type="nucleotide sequence ID" value="NZ_BMJC01000002.1"/>
</dbReference>
<evidence type="ECO:0000256" key="6">
    <source>
        <dbReference type="ARBA" id="ARBA00023077"/>
    </source>
</evidence>
<keyword evidence="6" id="KW-0798">TonB box</keyword>
<proteinExistence type="predicted"/>
<organism evidence="12 13">
    <name type="scientific">Puia dinghuensis</name>
    <dbReference type="NCBI Taxonomy" id="1792502"/>
    <lineage>
        <taxon>Bacteria</taxon>
        <taxon>Pseudomonadati</taxon>
        <taxon>Bacteroidota</taxon>
        <taxon>Chitinophagia</taxon>
        <taxon>Chitinophagales</taxon>
        <taxon>Chitinophagaceae</taxon>
        <taxon>Puia</taxon>
    </lineage>
</organism>
<dbReference type="SUPFAM" id="SSF56935">
    <property type="entry name" value="Porins"/>
    <property type="match status" value="1"/>
</dbReference>
<sequence>MSPFRLYLGRTGGPSAEGQTLAFCGKCATFAIVHFPHIFLWLAIFSLTWMPLAAQKKGILYRPFHSHLQKGTIGDFLTDINTRSGITVEYASGIFPLDKEVTAGSEIATLGALLQTILAGQHVKAIEKNDKIILIPSPGPLPEDALLPQYSVYGIVGEEGSREPMADAVVWEPATRKGTVCNIHGYYSLSLPEGRHRLEITHTGYNPVIIDIDLHWDQRTDAAMTPREDIPEVIVSGRKGPKRNGGETIVPGQYDPFTNFLGENDAIRSLYILPGVTNVTDASSGLLVRGGEQDENLFLLDGNPIFNPTHMLGALSIVDKTSLKAIQFYKSDFPSRFGGGLSSVIDVYTKDGNMQKWGGETNVNFLAASTTIEGPLKKDRTAVMASFRHSMPNFVLNLFEKDFFSNFYDAHFKVTHLLNRNNKLTMNVYSGEDNLNLQTSDQNLNNRQRWGNRMASIGWTHVLGSQSFVTTSVNVSHYYNLAGFVYTIYNDSTGLPVTNHSFNTYSSISHFNLRTQFEVNVTNDVTLKYGGEAAFAKIKPFESKVDSTIAIDPSTFQRSVPLPYHEFDLYAESEIRAGARFLLRPGIHFSSFHFRDFAFNSFQPRFYMTYRLSTSHQLFAAYNRMTQYLHLVTNPSLGINSDLWVPSTPSLQPEESQTVDLGYSYKKSGEYSLGVDVYWKEMKNVTNYAEGKSFFINTDSLWEQNIETGKGRSYGFELMGEKTGQKLNIHLSYALSWNWRQFDQVNHGREFPFKYDRRHVINLATTYKVDKSKDISALWMFATGDVYSLPERIYPDYDNAQQILHPGDLLQNYRFIYHFSGVNQYRTPPYSRFDLSVSYHPPRKRRFGFNWTAGVYNVFGSPSQYSYGLAGTLHSRSIIIVSKEKLFNITPYISMTVDY</sequence>
<dbReference type="GO" id="GO:0044718">
    <property type="term" value="P:siderophore transmembrane transport"/>
    <property type="evidence" value="ECO:0007669"/>
    <property type="project" value="TreeGrafter"/>
</dbReference>
<dbReference type="GO" id="GO:0009279">
    <property type="term" value="C:cell outer membrane"/>
    <property type="evidence" value="ECO:0007669"/>
    <property type="project" value="UniProtKB-SubCell"/>
</dbReference>
<keyword evidence="5" id="KW-0732">Signal</keyword>
<protein>
    <submittedName>
        <fullName evidence="12">TonB-dependent receptor</fullName>
    </submittedName>
</protein>
<dbReference type="PANTHER" id="PTHR30069:SF29">
    <property type="entry name" value="HEMOGLOBIN AND HEMOGLOBIN-HAPTOGLOBIN-BINDING PROTEIN 1-RELATED"/>
    <property type="match status" value="1"/>
</dbReference>
<reference evidence="12" key="1">
    <citation type="journal article" date="2014" name="Int. J. Syst. Evol. Microbiol.">
        <title>Complete genome sequence of Corynebacterium casei LMG S-19264T (=DSM 44701T), isolated from a smear-ripened cheese.</title>
        <authorList>
            <consortium name="US DOE Joint Genome Institute (JGI-PGF)"/>
            <person name="Walter F."/>
            <person name="Albersmeier A."/>
            <person name="Kalinowski J."/>
            <person name="Ruckert C."/>
        </authorList>
    </citation>
    <scope>NUCLEOTIDE SEQUENCE</scope>
    <source>
        <strain evidence="12">CGMCC 1.15448</strain>
    </source>
</reference>
<evidence type="ECO:0000313" key="13">
    <source>
        <dbReference type="Proteomes" id="UP000607559"/>
    </source>
</evidence>
<dbReference type="Pfam" id="PF00593">
    <property type="entry name" value="TonB_dep_Rec_b-barrel"/>
    <property type="match status" value="1"/>
</dbReference>
<evidence type="ECO:0000256" key="4">
    <source>
        <dbReference type="ARBA" id="ARBA00022692"/>
    </source>
</evidence>
<keyword evidence="13" id="KW-1185">Reference proteome</keyword>
<keyword evidence="3" id="KW-1134">Transmembrane beta strand</keyword>
<accession>A0A8J2XT62</accession>
<keyword evidence="4 10" id="KW-0812">Transmembrane</keyword>